<keyword evidence="2" id="KW-1185">Reference proteome</keyword>
<dbReference type="EMBL" id="CAJVPY010010793">
    <property type="protein sequence ID" value="CAG8721812.1"/>
    <property type="molecule type" value="Genomic_DNA"/>
</dbReference>
<comment type="caution">
    <text evidence="1">The sequence shown here is derived from an EMBL/GenBank/DDBJ whole genome shotgun (WGS) entry which is preliminary data.</text>
</comment>
<accession>A0A9N9NBD6</accession>
<proteinExistence type="predicted"/>
<evidence type="ECO:0000313" key="2">
    <source>
        <dbReference type="Proteomes" id="UP000789405"/>
    </source>
</evidence>
<feature type="non-terminal residue" evidence="1">
    <location>
        <position position="71"/>
    </location>
</feature>
<sequence>MKPNQAGNKTLIDEKIQDYFSAIPSHIYSHYSKLTQHNPNNSDYIDTSLFISRNISSQPNDEELSKNAICQ</sequence>
<gene>
    <name evidence="1" type="ORF">DERYTH_LOCUS14376</name>
</gene>
<dbReference type="Proteomes" id="UP000789405">
    <property type="component" value="Unassembled WGS sequence"/>
</dbReference>
<organism evidence="1 2">
    <name type="scientific">Dentiscutata erythropus</name>
    <dbReference type="NCBI Taxonomy" id="1348616"/>
    <lineage>
        <taxon>Eukaryota</taxon>
        <taxon>Fungi</taxon>
        <taxon>Fungi incertae sedis</taxon>
        <taxon>Mucoromycota</taxon>
        <taxon>Glomeromycotina</taxon>
        <taxon>Glomeromycetes</taxon>
        <taxon>Diversisporales</taxon>
        <taxon>Gigasporaceae</taxon>
        <taxon>Dentiscutata</taxon>
    </lineage>
</organism>
<evidence type="ECO:0000313" key="1">
    <source>
        <dbReference type="EMBL" id="CAG8721812.1"/>
    </source>
</evidence>
<protein>
    <submittedName>
        <fullName evidence="1">13028_t:CDS:1</fullName>
    </submittedName>
</protein>
<reference evidence="1" key="1">
    <citation type="submission" date="2021-06" db="EMBL/GenBank/DDBJ databases">
        <authorList>
            <person name="Kallberg Y."/>
            <person name="Tangrot J."/>
            <person name="Rosling A."/>
        </authorList>
    </citation>
    <scope>NUCLEOTIDE SEQUENCE</scope>
    <source>
        <strain evidence="1">MA453B</strain>
    </source>
</reference>
<dbReference type="AlphaFoldDB" id="A0A9N9NBD6"/>
<name>A0A9N9NBD6_9GLOM</name>